<feature type="signal peptide" evidence="1">
    <location>
        <begin position="1"/>
        <end position="20"/>
    </location>
</feature>
<dbReference type="InterPro" id="IPR021533">
    <property type="entry name" value="PepSY-like"/>
</dbReference>
<dbReference type="Gene3D" id="3.10.450.360">
    <property type="match status" value="1"/>
</dbReference>
<name>A0A2P8HTX4_CHINA</name>
<dbReference type="AlphaFoldDB" id="A0A2P8HTX4"/>
<evidence type="ECO:0000256" key="1">
    <source>
        <dbReference type="SAM" id="SignalP"/>
    </source>
</evidence>
<evidence type="ECO:0000313" key="4">
    <source>
        <dbReference type="Proteomes" id="UP000240971"/>
    </source>
</evidence>
<dbReference type="SUPFAM" id="SSF160574">
    <property type="entry name" value="BT0923-like"/>
    <property type="match status" value="1"/>
</dbReference>
<gene>
    <name evidence="3" type="ORF">CLV51_1011012</name>
</gene>
<organism evidence="3 4">
    <name type="scientific">Chitinophaga niastensis</name>
    <dbReference type="NCBI Taxonomy" id="536980"/>
    <lineage>
        <taxon>Bacteria</taxon>
        <taxon>Pseudomonadati</taxon>
        <taxon>Bacteroidota</taxon>
        <taxon>Chitinophagia</taxon>
        <taxon>Chitinophagales</taxon>
        <taxon>Chitinophagaceae</taxon>
        <taxon>Chitinophaga</taxon>
    </lineage>
</organism>
<dbReference type="RefSeq" id="WP_106526896.1">
    <property type="nucleotide sequence ID" value="NZ_PYAW01000001.1"/>
</dbReference>
<dbReference type="EMBL" id="PYAW01000001">
    <property type="protein sequence ID" value="PSL49677.1"/>
    <property type="molecule type" value="Genomic_DNA"/>
</dbReference>
<dbReference type="Proteomes" id="UP000240971">
    <property type="component" value="Unassembled WGS sequence"/>
</dbReference>
<accession>A0A2P8HTX4</accession>
<reference evidence="3 4" key="1">
    <citation type="submission" date="2018-03" db="EMBL/GenBank/DDBJ databases">
        <title>Genomic Encyclopedia of Archaeal and Bacterial Type Strains, Phase II (KMG-II): from individual species to whole genera.</title>
        <authorList>
            <person name="Goeker M."/>
        </authorList>
    </citation>
    <scope>NUCLEOTIDE SEQUENCE [LARGE SCALE GENOMIC DNA]</scope>
    <source>
        <strain evidence="3 4">DSM 24859</strain>
    </source>
</reference>
<evidence type="ECO:0000313" key="3">
    <source>
        <dbReference type="EMBL" id="PSL49677.1"/>
    </source>
</evidence>
<dbReference type="Pfam" id="PF11396">
    <property type="entry name" value="PepSY_like"/>
    <property type="match status" value="1"/>
</dbReference>
<feature type="domain" description="Putative beta-lactamase-inhibitor-like PepSY-like" evidence="2">
    <location>
        <begin position="69"/>
        <end position="146"/>
    </location>
</feature>
<dbReference type="OrthoDB" id="1430967at2"/>
<proteinExistence type="predicted"/>
<comment type="caution">
    <text evidence="3">The sequence shown here is derived from an EMBL/GenBank/DDBJ whole genome shotgun (WGS) entry which is preliminary data.</text>
</comment>
<keyword evidence="1" id="KW-0732">Signal</keyword>
<feature type="chain" id="PRO_5015180188" evidence="1">
    <location>
        <begin position="21"/>
        <end position="155"/>
    </location>
</feature>
<protein>
    <submittedName>
        <fullName evidence="3">Putative PepSY-like beta-lactamase-inhibitor</fullName>
    </submittedName>
</protein>
<evidence type="ECO:0000259" key="2">
    <source>
        <dbReference type="Pfam" id="PF11396"/>
    </source>
</evidence>
<sequence>MKKLTLIFCAVLFTSGITFAQQKKSVKKTKKIVATAVQAPAAVKSSFDQNFAGTTDAKWTKTSAGHWTVSFQKDNIKTIAEYDADGKWIATRSAYDAQTLPGSVTSTLKTKYPAATIKDGWKIERSDVAAYYKVNIQDNGAEKAVLLNEAGTITE</sequence>
<keyword evidence="4" id="KW-1185">Reference proteome</keyword>